<accession>A0AA37PEM9</accession>
<comment type="caution">
    <text evidence="1">The sequence shown here is derived from an EMBL/GenBank/DDBJ whole genome shotgun (WGS) entry which is preliminary data.</text>
</comment>
<protein>
    <submittedName>
        <fullName evidence="1">Uncharacterized protein</fullName>
    </submittedName>
</protein>
<keyword evidence="2" id="KW-1185">Reference proteome</keyword>
<organism evidence="1 2">
    <name type="scientific">Colletotrichum spaethianum</name>
    <dbReference type="NCBI Taxonomy" id="700344"/>
    <lineage>
        <taxon>Eukaryota</taxon>
        <taxon>Fungi</taxon>
        <taxon>Dikarya</taxon>
        <taxon>Ascomycota</taxon>
        <taxon>Pezizomycotina</taxon>
        <taxon>Sordariomycetes</taxon>
        <taxon>Hypocreomycetidae</taxon>
        <taxon>Glomerellales</taxon>
        <taxon>Glomerellaceae</taxon>
        <taxon>Colletotrichum</taxon>
        <taxon>Colletotrichum spaethianum species complex</taxon>
    </lineage>
</organism>
<dbReference type="GeneID" id="73331786"/>
<name>A0AA37PEM9_9PEZI</name>
<sequence>MTCNDFKRYLFNAPTDSMGDRNLLQDAFAALPSQTNVDFMGVTQALNSGAKNMKKLNVKGLFDKAIGNLRKKIDLLYSIQMGLRETIREVEVPSNER</sequence>
<dbReference type="EMBL" id="BQXU01000041">
    <property type="protein sequence ID" value="GKT50803.1"/>
    <property type="molecule type" value="Genomic_DNA"/>
</dbReference>
<evidence type="ECO:0000313" key="1">
    <source>
        <dbReference type="EMBL" id="GKT50803.1"/>
    </source>
</evidence>
<gene>
    <name evidence="1" type="ORF">ColSpa_10984</name>
</gene>
<proteinExistence type="predicted"/>
<dbReference type="RefSeq" id="XP_049133153.1">
    <property type="nucleotide sequence ID" value="XM_049277196.1"/>
</dbReference>
<evidence type="ECO:0000313" key="2">
    <source>
        <dbReference type="Proteomes" id="UP001055115"/>
    </source>
</evidence>
<dbReference type="AlphaFoldDB" id="A0AA37PEM9"/>
<reference evidence="1 2" key="1">
    <citation type="submission" date="2022-03" db="EMBL/GenBank/DDBJ databases">
        <title>Genome data of Colletotrichum spp.</title>
        <authorList>
            <person name="Utami Y.D."/>
            <person name="Hiruma K."/>
        </authorList>
    </citation>
    <scope>NUCLEOTIDE SEQUENCE [LARGE SCALE GENOMIC DNA]</scope>
    <source>
        <strain evidence="1 2">MAFF 239500</strain>
    </source>
</reference>
<dbReference type="Proteomes" id="UP001055115">
    <property type="component" value="Unassembled WGS sequence"/>
</dbReference>